<feature type="non-terminal residue" evidence="3">
    <location>
        <position position="1"/>
    </location>
</feature>
<dbReference type="AlphaFoldDB" id="A0A8H7RBA7"/>
<evidence type="ECO:0000313" key="4">
    <source>
        <dbReference type="Proteomes" id="UP000650833"/>
    </source>
</evidence>
<keyword evidence="4" id="KW-1185">Reference proteome</keyword>
<feature type="domain" description="NADP-dependent oxidoreductase" evidence="2">
    <location>
        <begin position="36"/>
        <end position="349"/>
    </location>
</feature>
<evidence type="ECO:0000313" key="3">
    <source>
        <dbReference type="EMBL" id="KAG2207799.1"/>
    </source>
</evidence>
<dbReference type="Gene3D" id="3.20.20.100">
    <property type="entry name" value="NADP-dependent oxidoreductase domain"/>
    <property type="match status" value="1"/>
</dbReference>
<dbReference type="InterPro" id="IPR050523">
    <property type="entry name" value="AKR_Detox_Biosynth"/>
</dbReference>
<dbReference type="GO" id="GO:0016491">
    <property type="term" value="F:oxidoreductase activity"/>
    <property type="evidence" value="ECO:0007669"/>
    <property type="project" value="UniProtKB-KW"/>
</dbReference>
<dbReference type="GO" id="GO:0005829">
    <property type="term" value="C:cytosol"/>
    <property type="evidence" value="ECO:0007669"/>
    <property type="project" value="UniProtKB-ARBA"/>
</dbReference>
<comment type="caution">
    <text evidence="3">The sequence shown here is derived from an EMBL/GenBank/DDBJ whole genome shotgun (WGS) entry which is preliminary data.</text>
</comment>
<proteinExistence type="predicted"/>
<dbReference type="InterPro" id="IPR036812">
    <property type="entry name" value="NAD(P)_OxRdtase_dom_sf"/>
</dbReference>
<dbReference type="Proteomes" id="UP000650833">
    <property type="component" value="Unassembled WGS sequence"/>
</dbReference>
<dbReference type="FunFam" id="3.20.20.100:FF:000004">
    <property type="entry name" value="Oxidoreductase, aldo/keto reductase"/>
    <property type="match status" value="1"/>
</dbReference>
<evidence type="ECO:0000256" key="1">
    <source>
        <dbReference type="ARBA" id="ARBA00023002"/>
    </source>
</evidence>
<dbReference type="EMBL" id="JAEPRC010000122">
    <property type="protein sequence ID" value="KAG2207799.1"/>
    <property type="molecule type" value="Genomic_DNA"/>
</dbReference>
<dbReference type="OrthoDB" id="37537at2759"/>
<dbReference type="CDD" id="cd19079">
    <property type="entry name" value="AKR_EcYajO-like"/>
    <property type="match status" value="1"/>
</dbReference>
<accession>A0A8H7RBA7</accession>
<protein>
    <recommendedName>
        <fullName evidence="2">NADP-dependent oxidoreductase domain-containing protein</fullName>
    </recommendedName>
</protein>
<gene>
    <name evidence="3" type="ORF">INT46_011198</name>
</gene>
<evidence type="ECO:0000259" key="2">
    <source>
        <dbReference type="Pfam" id="PF00248"/>
    </source>
</evidence>
<dbReference type="InterPro" id="IPR023210">
    <property type="entry name" value="NADP_OxRdtase_dom"/>
</dbReference>
<organism evidence="3 4">
    <name type="scientific">Mucor plumbeus</name>
    <dbReference type="NCBI Taxonomy" id="97098"/>
    <lineage>
        <taxon>Eukaryota</taxon>
        <taxon>Fungi</taxon>
        <taxon>Fungi incertae sedis</taxon>
        <taxon>Mucoromycota</taxon>
        <taxon>Mucoromycotina</taxon>
        <taxon>Mucoromycetes</taxon>
        <taxon>Mucorales</taxon>
        <taxon>Mucorineae</taxon>
        <taxon>Mucoraceae</taxon>
        <taxon>Mucor</taxon>
    </lineage>
</organism>
<dbReference type="Pfam" id="PF00248">
    <property type="entry name" value="Aldo_ket_red"/>
    <property type="match status" value="1"/>
</dbReference>
<dbReference type="PANTHER" id="PTHR43364">
    <property type="entry name" value="NADH-SPECIFIC METHYLGLYOXAL REDUCTASE-RELATED"/>
    <property type="match status" value="1"/>
</dbReference>
<keyword evidence="1" id="KW-0560">Oxidoreductase</keyword>
<reference evidence="3" key="1">
    <citation type="submission" date="2020-12" db="EMBL/GenBank/DDBJ databases">
        <title>Metabolic potential, ecology and presence of endohyphal bacteria is reflected in genomic diversity of Mucoromycotina.</title>
        <authorList>
            <person name="Muszewska A."/>
            <person name="Okrasinska A."/>
            <person name="Steczkiewicz K."/>
            <person name="Drgas O."/>
            <person name="Orlowska M."/>
            <person name="Perlinska-Lenart U."/>
            <person name="Aleksandrzak-Piekarczyk T."/>
            <person name="Szatraj K."/>
            <person name="Zielenkiewicz U."/>
            <person name="Pilsyk S."/>
            <person name="Malc E."/>
            <person name="Mieczkowski P."/>
            <person name="Kruszewska J.S."/>
            <person name="Biernat P."/>
            <person name="Pawlowska J."/>
        </authorList>
    </citation>
    <scope>NUCLEOTIDE SEQUENCE</scope>
    <source>
        <strain evidence="3">CBS 226.32</strain>
    </source>
</reference>
<sequence>KKKTTTTKMSTAEKKNLPKMEYVRFGNTGLRVSRFALGCMSYGSSKWQAWVKDEEESLDLIKKAYDCGINFFDTADAYSNGESERVLGKAIKKFDMPRSRIVVATKVFFTVGKEEDGNLLGKDLDKEPEYVNSSGLSRKHIFDACDASLERLGLDYIDLYQIHRFDHNTPIEETMEALNDLVRSGKVRYIGCSSCYAWEFQKANRIAEKNGWAKFSSMQNLYNLIYREEEREMIPYCLDEGIASIHWSPLARGLLTGKNRNTVRMDTDHATKSFFAKKESANNDQIIDHVVEIAEKLGHSPAQVALAWMLTKPHCTSPIIGAGKAENLYDIIGSLDVKLSEEDIKYLEEPYIPRNLIHM</sequence>
<dbReference type="PANTHER" id="PTHR43364:SF4">
    <property type="entry name" value="NAD(P)-LINKED OXIDOREDUCTASE SUPERFAMILY PROTEIN"/>
    <property type="match status" value="1"/>
</dbReference>
<name>A0A8H7RBA7_9FUNG</name>
<dbReference type="SUPFAM" id="SSF51430">
    <property type="entry name" value="NAD(P)-linked oxidoreductase"/>
    <property type="match status" value="1"/>
</dbReference>